<dbReference type="Proteomes" id="UP000046155">
    <property type="component" value="Unassembled WGS sequence"/>
</dbReference>
<keyword evidence="1" id="KW-0812">Transmembrane</keyword>
<dbReference type="EMBL" id="CDRZ01000157">
    <property type="protein sequence ID" value="CEO88690.1"/>
    <property type="molecule type" value="Genomic_DNA"/>
</dbReference>
<dbReference type="AlphaFoldDB" id="A0A0B7MF39"/>
<reference evidence="3" key="1">
    <citation type="submission" date="2015-01" db="EMBL/GenBank/DDBJ databases">
        <authorList>
            <person name="Manzoor Shahid"/>
            <person name="Zubair Saima"/>
        </authorList>
    </citation>
    <scope>NUCLEOTIDE SEQUENCE [LARGE SCALE GENOMIC DNA]</scope>
    <source>
        <strain evidence="3">Sp3</strain>
    </source>
</reference>
<keyword evidence="1" id="KW-0472">Membrane</keyword>
<keyword evidence="1" id="KW-1133">Transmembrane helix</keyword>
<evidence type="ECO:0000313" key="3">
    <source>
        <dbReference type="Proteomes" id="UP000046155"/>
    </source>
</evidence>
<feature type="transmembrane region" description="Helical" evidence="1">
    <location>
        <begin position="16"/>
        <end position="40"/>
    </location>
</feature>
<protein>
    <submittedName>
        <fullName evidence="2">Uncharacterized protein</fullName>
    </submittedName>
</protein>
<organism evidence="2 3">
    <name type="scientific">Syntrophaceticus schinkii</name>
    <dbReference type="NCBI Taxonomy" id="499207"/>
    <lineage>
        <taxon>Bacteria</taxon>
        <taxon>Bacillati</taxon>
        <taxon>Bacillota</taxon>
        <taxon>Clostridia</taxon>
        <taxon>Thermoanaerobacterales</taxon>
        <taxon>Thermoanaerobacterales Family III. Incertae Sedis</taxon>
        <taxon>Syntrophaceticus</taxon>
    </lineage>
</organism>
<evidence type="ECO:0000313" key="2">
    <source>
        <dbReference type="EMBL" id="CEO88690.1"/>
    </source>
</evidence>
<gene>
    <name evidence="2" type="ORF">SSCH_240012</name>
</gene>
<evidence type="ECO:0000256" key="1">
    <source>
        <dbReference type="SAM" id="Phobius"/>
    </source>
</evidence>
<feature type="transmembrane region" description="Helical" evidence="1">
    <location>
        <begin position="52"/>
        <end position="73"/>
    </location>
</feature>
<keyword evidence="3" id="KW-1185">Reference proteome</keyword>
<dbReference type="Pfam" id="PF09527">
    <property type="entry name" value="ATPase_gene1"/>
    <property type="match status" value="1"/>
</dbReference>
<accession>A0A0B7MF39</accession>
<dbReference type="InterPro" id="IPR032820">
    <property type="entry name" value="ATPase_put"/>
</dbReference>
<sequence>MFGGEQLGKKKDSPTVWHVLGLMTNIGITLAASVFIGYYMGYYLDRWLFHKTGYVMTIIFSLFGIAAGFRAVFSMINKILDEDEGNGGNKG</sequence>
<dbReference type="OrthoDB" id="1683450at2"/>
<proteinExistence type="predicted"/>
<name>A0A0B7MF39_9FIRM</name>